<name>A0ABD1W2Y6_9LAMI</name>
<proteinExistence type="predicted"/>
<comment type="caution">
    <text evidence="3">The sequence shown here is derived from an EMBL/GenBank/DDBJ whole genome shotgun (WGS) entry which is preliminary data.</text>
</comment>
<dbReference type="PANTHER" id="PTHR11374">
    <property type="entry name" value="UDP-GLUCOSE DEHYDROGENASE/UDP-MANNAC DEHYDROGENASE"/>
    <property type="match status" value="1"/>
</dbReference>
<sequence length="276" mass="31235">MVGTLVKSQIKCSFDTWGLAAFYKEYNDNDTYMSNDSLPYSSSHGGRELQIEGYEFRERKKPARTQRVNAMNEPSSLHEWIGPFPSLLDEWVVVADIFVARITAWNNDHLPIYEPGFDVVVKQCRGKNIFFSIDVEKHVSKADIIFVSVNTPTKTKGLGAGKAADLMYWDSAARMIADVSKSDKIVVEKSTVPVKTAEAIERILTNNSKGINYQILSNPKFLTEWTMIQYLFRPDRVFIGGRETTEGQKAIQALKAVYAHWVPEESIVCTNLFTMS</sequence>
<reference evidence="4" key="1">
    <citation type="submission" date="2024-07" db="EMBL/GenBank/DDBJ databases">
        <title>Two chromosome-level genome assemblies of Korean endemic species Abeliophyllum distichum and Forsythia ovata (Oleaceae).</title>
        <authorList>
            <person name="Jang H."/>
        </authorList>
    </citation>
    <scope>NUCLEOTIDE SEQUENCE [LARGE SCALE GENOMIC DNA]</scope>
</reference>
<evidence type="ECO:0000256" key="1">
    <source>
        <dbReference type="ARBA" id="ARBA00047473"/>
    </source>
</evidence>
<accession>A0ABD1W2Y6</accession>
<dbReference type="AlphaFoldDB" id="A0ABD1W2Y6"/>
<dbReference type="InterPro" id="IPR001732">
    <property type="entry name" value="UDP-Glc/GDP-Man_DH_N"/>
</dbReference>
<dbReference type="Proteomes" id="UP001604277">
    <property type="component" value="Unassembled WGS sequence"/>
</dbReference>
<dbReference type="InterPro" id="IPR028356">
    <property type="entry name" value="UDPglc_DH_euk"/>
</dbReference>
<evidence type="ECO:0000313" key="4">
    <source>
        <dbReference type="Proteomes" id="UP001604277"/>
    </source>
</evidence>
<protein>
    <submittedName>
        <fullName evidence="3">UDP-glucose 6-dehydrogenase</fullName>
    </submittedName>
</protein>
<dbReference type="FunFam" id="3.40.50.720:FF:000032">
    <property type="entry name" value="UDP-glucose 6-dehydrogenase"/>
    <property type="match status" value="1"/>
</dbReference>
<dbReference type="Pfam" id="PF03721">
    <property type="entry name" value="UDPG_MGDP_dh_N"/>
    <property type="match status" value="1"/>
</dbReference>
<organism evidence="3 4">
    <name type="scientific">Forsythia ovata</name>
    <dbReference type="NCBI Taxonomy" id="205694"/>
    <lineage>
        <taxon>Eukaryota</taxon>
        <taxon>Viridiplantae</taxon>
        <taxon>Streptophyta</taxon>
        <taxon>Embryophyta</taxon>
        <taxon>Tracheophyta</taxon>
        <taxon>Spermatophyta</taxon>
        <taxon>Magnoliopsida</taxon>
        <taxon>eudicotyledons</taxon>
        <taxon>Gunneridae</taxon>
        <taxon>Pentapetalae</taxon>
        <taxon>asterids</taxon>
        <taxon>lamiids</taxon>
        <taxon>Lamiales</taxon>
        <taxon>Oleaceae</taxon>
        <taxon>Forsythieae</taxon>
        <taxon>Forsythia</taxon>
    </lineage>
</organism>
<comment type="catalytic activity">
    <reaction evidence="1">
        <text>UDP-alpha-D-glucose + 2 NAD(+) + H2O = UDP-alpha-D-glucuronate + 2 NADH + 3 H(+)</text>
        <dbReference type="Rhea" id="RHEA:23596"/>
        <dbReference type="ChEBI" id="CHEBI:15377"/>
        <dbReference type="ChEBI" id="CHEBI:15378"/>
        <dbReference type="ChEBI" id="CHEBI:57540"/>
        <dbReference type="ChEBI" id="CHEBI:57945"/>
        <dbReference type="ChEBI" id="CHEBI:58052"/>
        <dbReference type="ChEBI" id="CHEBI:58885"/>
        <dbReference type="EC" id="1.1.1.22"/>
    </reaction>
</comment>
<dbReference type="PANTHER" id="PTHR11374:SF3">
    <property type="entry name" value="UDP-GLUCOSE 6-DEHYDROGENASE"/>
    <property type="match status" value="1"/>
</dbReference>
<gene>
    <name evidence="3" type="ORF">Fot_13254</name>
</gene>
<keyword evidence="4" id="KW-1185">Reference proteome</keyword>
<feature type="domain" description="UDP-glucose/GDP-mannose dehydrogenase N-terminal" evidence="2">
    <location>
        <begin position="92"/>
        <end position="249"/>
    </location>
</feature>
<dbReference type="EMBL" id="JBFOLJ010000004">
    <property type="protein sequence ID" value="KAL2544021.1"/>
    <property type="molecule type" value="Genomic_DNA"/>
</dbReference>
<evidence type="ECO:0000313" key="3">
    <source>
        <dbReference type="EMBL" id="KAL2544021.1"/>
    </source>
</evidence>
<dbReference type="Gene3D" id="3.40.50.720">
    <property type="entry name" value="NAD(P)-binding Rossmann-like Domain"/>
    <property type="match status" value="1"/>
</dbReference>
<evidence type="ECO:0000259" key="2">
    <source>
        <dbReference type="Pfam" id="PF03721"/>
    </source>
</evidence>
<dbReference type="SUPFAM" id="SSF51735">
    <property type="entry name" value="NAD(P)-binding Rossmann-fold domains"/>
    <property type="match status" value="1"/>
</dbReference>
<dbReference type="GO" id="GO:0003979">
    <property type="term" value="F:UDP-glucose 6-dehydrogenase activity"/>
    <property type="evidence" value="ECO:0007669"/>
    <property type="project" value="UniProtKB-EC"/>
</dbReference>
<dbReference type="InterPro" id="IPR036291">
    <property type="entry name" value="NAD(P)-bd_dom_sf"/>
</dbReference>